<reference evidence="5 6" key="2">
    <citation type="submission" date="2020-02" db="EMBL/GenBank/DDBJ databases">
        <authorList>
            <person name="Sun Q."/>
            <person name="Inoue M."/>
        </authorList>
    </citation>
    <scope>NUCLEOTIDE SEQUENCE [LARGE SCALE GENOMIC DNA]</scope>
    <source>
        <strain evidence="5 6">KCTC 22478</strain>
    </source>
</reference>
<evidence type="ECO:0000313" key="6">
    <source>
        <dbReference type="Proteomes" id="UP000746741"/>
    </source>
</evidence>
<protein>
    <submittedName>
        <fullName evidence="4">PepSY domain-containing protein</fullName>
    </submittedName>
</protein>
<feature type="chain" id="PRO_5040832883" evidence="2">
    <location>
        <begin position="26"/>
        <end position="102"/>
    </location>
</feature>
<organism evidence="4 7">
    <name type="scientific">Neoroseomonas oryzicola</name>
    <dbReference type="NCBI Taxonomy" id="535904"/>
    <lineage>
        <taxon>Bacteria</taxon>
        <taxon>Pseudomonadati</taxon>
        <taxon>Pseudomonadota</taxon>
        <taxon>Alphaproteobacteria</taxon>
        <taxon>Acetobacterales</taxon>
        <taxon>Acetobacteraceae</taxon>
        <taxon>Neoroseomonas</taxon>
    </lineage>
</organism>
<name>A0A9X9WJY0_9PROT</name>
<dbReference type="Proteomes" id="UP001138708">
    <property type="component" value="Unassembled WGS sequence"/>
</dbReference>
<feature type="signal peptide" evidence="2">
    <location>
        <begin position="1"/>
        <end position="25"/>
    </location>
</feature>
<gene>
    <name evidence="5" type="ORF">GWK15_23800</name>
    <name evidence="4" type="ORF">GXW75_15390</name>
</gene>
<dbReference type="InterPro" id="IPR025711">
    <property type="entry name" value="PepSY"/>
</dbReference>
<sequence length="102" mass="10739">MTRFRPIAALDLALAVAAPFGPALASSDDNRPERSGTQAVTPASVRFEAPAAVAAVLGAGYSAISEFEWERGAWEVKADDAQGRRVELRVDATTGAVAPRDR</sequence>
<keyword evidence="6" id="KW-1185">Reference proteome</keyword>
<evidence type="ECO:0000313" key="5">
    <source>
        <dbReference type="EMBL" id="NKE20001.1"/>
    </source>
</evidence>
<dbReference type="EMBL" id="JAAVUP010000017">
    <property type="protein sequence ID" value="NKE20001.1"/>
    <property type="molecule type" value="Genomic_DNA"/>
</dbReference>
<evidence type="ECO:0000259" key="3">
    <source>
        <dbReference type="Pfam" id="PF13670"/>
    </source>
</evidence>
<feature type="region of interest" description="Disordered" evidence="1">
    <location>
        <begin position="23"/>
        <end position="42"/>
    </location>
</feature>
<evidence type="ECO:0000313" key="4">
    <source>
        <dbReference type="EMBL" id="MBR0660640.1"/>
    </source>
</evidence>
<evidence type="ECO:0000256" key="2">
    <source>
        <dbReference type="SAM" id="SignalP"/>
    </source>
</evidence>
<feature type="domain" description="PepSY" evidence="3">
    <location>
        <begin position="12"/>
        <end position="98"/>
    </location>
</feature>
<dbReference type="AlphaFoldDB" id="A0A9X9WJY0"/>
<keyword evidence="2" id="KW-0732">Signal</keyword>
<reference evidence="4" key="3">
    <citation type="journal article" date="2021" name="Syst. Appl. Microbiol.">
        <title>Roseomonas hellenica sp. nov., isolated from roots of wild-growing Alkanna tinctoria.</title>
        <authorList>
            <person name="Rat A."/>
            <person name="Naranjo H.D."/>
            <person name="Lebbe L."/>
            <person name="Cnockaert M."/>
            <person name="Krigas N."/>
            <person name="Grigoriadou K."/>
            <person name="Maloupa E."/>
            <person name="Willems A."/>
        </authorList>
    </citation>
    <scope>NUCLEOTIDE SEQUENCE</scope>
    <source>
        <strain evidence="4">LMG 31161</strain>
    </source>
</reference>
<dbReference type="Proteomes" id="UP000746741">
    <property type="component" value="Unassembled WGS sequence"/>
</dbReference>
<dbReference type="EMBL" id="JAAEDK010000034">
    <property type="protein sequence ID" value="MBR0660640.1"/>
    <property type="molecule type" value="Genomic_DNA"/>
</dbReference>
<evidence type="ECO:0000313" key="7">
    <source>
        <dbReference type="Proteomes" id="UP001138708"/>
    </source>
</evidence>
<reference evidence="4" key="1">
    <citation type="submission" date="2020-01" db="EMBL/GenBank/DDBJ databases">
        <authorList>
            <person name="Rat A."/>
        </authorList>
    </citation>
    <scope>NUCLEOTIDE SEQUENCE</scope>
    <source>
        <strain evidence="4">LMG 31161</strain>
    </source>
</reference>
<accession>A0A9X9WJY0</accession>
<evidence type="ECO:0000256" key="1">
    <source>
        <dbReference type="SAM" id="MobiDB-lite"/>
    </source>
</evidence>
<dbReference type="Pfam" id="PF13670">
    <property type="entry name" value="PepSY_2"/>
    <property type="match status" value="1"/>
</dbReference>
<proteinExistence type="predicted"/>
<comment type="caution">
    <text evidence="4">The sequence shown here is derived from an EMBL/GenBank/DDBJ whole genome shotgun (WGS) entry which is preliminary data.</text>
</comment>
<dbReference type="RefSeq" id="WP_168043908.1">
    <property type="nucleotide sequence ID" value="NZ_JAAEDK010000034.1"/>
</dbReference>